<evidence type="ECO:0000256" key="1">
    <source>
        <dbReference type="SAM" id="SignalP"/>
    </source>
</evidence>
<feature type="chain" id="PRO_5019409129" description="Pectinesterase" evidence="1">
    <location>
        <begin position="22"/>
        <end position="152"/>
    </location>
</feature>
<reference evidence="3" key="1">
    <citation type="journal article" date="2014" name="Science">
        <title>Ancient hybridizations among the ancestral genomes of bread wheat.</title>
        <authorList>
            <consortium name="International Wheat Genome Sequencing Consortium,"/>
            <person name="Marcussen T."/>
            <person name="Sandve S.R."/>
            <person name="Heier L."/>
            <person name="Spannagl M."/>
            <person name="Pfeifer M."/>
            <person name="Jakobsen K.S."/>
            <person name="Wulff B.B."/>
            <person name="Steuernagel B."/>
            <person name="Mayer K.F."/>
            <person name="Olsen O.A."/>
        </authorList>
    </citation>
    <scope>NUCLEOTIDE SEQUENCE [LARGE SCALE GENOMIC DNA]</scope>
    <source>
        <strain evidence="3">cv. AL8/78</strain>
    </source>
</reference>
<reference evidence="3" key="2">
    <citation type="journal article" date="2017" name="Nat. Plants">
        <title>The Aegilops tauschii genome reveals multiple impacts of transposons.</title>
        <authorList>
            <person name="Zhao G."/>
            <person name="Zou C."/>
            <person name="Li K."/>
            <person name="Wang K."/>
            <person name="Li T."/>
            <person name="Gao L."/>
            <person name="Zhang X."/>
            <person name="Wang H."/>
            <person name="Yang Z."/>
            <person name="Liu X."/>
            <person name="Jiang W."/>
            <person name="Mao L."/>
            <person name="Kong X."/>
            <person name="Jiao Y."/>
            <person name="Jia J."/>
        </authorList>
    </citation>
    <scope>NUCLEOTIDE SEQUENCE [LARGE SCALE GENOMIC DNA]</scope>
    <source>
        <strain evidence="3">cv. AL8/78</strain>
    </source>
</reference>
<proteinExistence type="predicted"/>
<reference evidence="2" key="5">
    <citation type="journal article" date="2021" name="G3 (Bethesda)">
        <title>Aegilops tauschii genome assembly Aet v5.0 features greater sequence contiguity and improved annotation.</title>
        <authorList>
            <person name="Wang L."/>
            <person name="Zhu T."/>
            <person name="Rodriguez J.C."/>
            <person name="Deal K.R."/>
            <person name="Dubcovsky J."/>
            <person name="McGuire P.E."/>
            <person name="Lux T."/>
            <person name="Spannagl M."/>
            <person name="Mayer K.F.X."/>
            <person name="Baldrich P."/>
            <person name="Meyers B.C."/>
            <person name="Huo N."/>
            <person name="Gu Y.Q."/>
            <person name="Zhou H."/>
            <person name="Devos K.M."/>
            <person name="Bennetzen J.L."/>
            <person name="Unver T."/>
            <person name="Budak H."/>
            <person name="Gulick P.J."/>
            <person name="Galiba G."/>
            <person name="Kalapos B."/>
            <person name="Nelson D.R."/>
            <person name="Li P."/>
            <person name="You F.M."/>
            <person name="Luo M.C."/>
            <person name="Dvorak J."/>
        </authorList>
    </citation>
    <scope>NUCLEOTIDE SEQUENCE [LARGE SCALE GENOMIC DNA]</scope>
    <source>
        <strain evidence="2">cv. AL8/78</strain>
    </source>
</reference>
<keyword evidence="1" id="KW-0732">Signal</keyword>
<protein>
    <recommendedName>
        <fullName evidence="4">Pectinesterase</fullName>
    </recommendedName>
</protein>
<reference evidence="2" key="3">
    <citation type="journal article" date="2017" name="Nature">
        <title>Genome sequence of the progenitor of the wheat D genome Aegilops tauschii.</title>
        <authorList>
            <person name="Luo M.C."/>
            <person name="Gu Y.Q."/>
            <person name="Puiu D."/>
            <person name="Wang H."/>
            <person name="Twardziok S.O."/>
            <person name="Deal K.R."/>
            <person name="Huo N."/>
            <person name="Zhu T."/>
            <person name="Wang L."/>
            <person name="Wang Y."/>
            <person name="McGuire P.E."/>
            <person name="Liu S."/>
            <person name="Long H."/>
            <person name="Ramasamy R.K."/>
            <person name="Rodriguez J.C."/>
            <person name="Van S.L."/>
            <person name="Yuan L."/>
            <person name="Wang Z."/>
            <person name="Xia Z."/>
            <person name="Xiao L."/>
            <person name="Anderson O.D."/>
            <person name="Ouyang S."/>
            <person name="Liang Y."/>
            <person name="Zimin A.V."/>
            <person name="Pertea G."/>
            <person name="Qi P."/>
            <person name="Bennetzen J.L."/>
            <person name="Dai X."/>
            <person name="Dawson M.W."/>
            <person name="Muller H.G."/>
            <person name="Kugler K."/>
            <person name="Rivarola-Duarte L."/>
            <person name="Spannagl M."/>
            <person name="Mayer K.F.X."/>
            <person name="Lu F.H."/>
            <person name="Bevan M.W."/>
            <person name="Leroy P."/>
            <person name="Li P."/>
            <person name="You F.M."/>
            <person name="Sun Q."/>
            <person name="Liu Z."/>
            <person name="Lyons E."/>
            <person name="Wicker T."/>
            <person name="Salzberg S.L."/>
            <person name="Devos K.M."/>
            <person name="Dvorak J."/>
        </authorList>
    </citation>
    <scope>NUCLEOTIDE SEQUENCE [LARGE SCALE GENOMIC DNA]</scope>
    <source>
        <strain evidence="2">cv. AL8/78</strain>
    </source>
</reference>
<organism evidence="2 3">
    <name type="scientific">Aegilops tauschii subsp. strangulata</name>
    <name type="common">Goatgrass</name>
    <dbReference type="NCBI Taxonomy" id="200361"/>
    <lineage>
        <taxon>Eukaryota</taxon>
        <taxon>Viridiplantae</taxon>
        <taxon>Streptophyta</taxon>
        <taxon>Embryophyta</taxon>
        <taxon>Tracheophyta</taxon>
        <taxon>Spermatophyta</taxon>
        <taxon>Magnoliopsida</taxon>
        <taxon>Liliopsida</taxon>
        <taxon>Poales</taxon>
        <taxon>Poaceae</taxon>
        <taxon>BOP clade</taxon>
        <taxon>Pooideae</taxon>
        <taxon>Triticodae</taxon>
        <taxon>Triticeae</taxon>
        <taxon>Triticinae</taxon>
        <taxon>Aegilops</taxon>
    </lineage>
</organism>
<sequence length="152" mass="16828">SWCRAYLLALSLIILTWRTWGMHTGLPRARDLAAHRRADGAEPAEHAGRHGVLLPQLPGDGVGGALPGPRLGHLLPRRLRLHLHGQHHHPARLVQLGRPNARDDGVLRAVQVLRAGGQPHAGRVDWSRELTDEEAKPFISLSFIDGLEWLKL</sequence>
<dbReference type="AlphaFoldDB" id="A0A452ZKY0"/>
<dbReference type="Gramene" id="AET1Gv20819400.9">
    <property type="protein sequence ID" value="AET1Gv20819400.9"/>
    <property type="gene ID" value="AET1Gv20819400"/>
</dbReference>
<evidence type="ECO:0000313" key="3">
    <source>
        <dbReference type="Proteomes" id="UP000015105"/>
    </source>
</evidence>
<evidence type="ECO:0008006" key="4">
    <source>
        <dbReference type="Google" id="ProtNLM"/>
    </source>
</evidence>
<reference evidence="2" key="4">
    <citation type="submission" date="2019-03" db="UniProtKB">
        <authorList>
            <consortium name="EnsemblPlants"/>
        </authorList>
    </citation>
    <scope>IDENTIFICATION</scope>
</reference>
<accession>A0A452ZKY0</accession>
<name>A0A452ZKY0_AEGTS</name>
<evidence type="ECO:0000313" key="2">
    <source>
        <dbReference type="EnsemblPlants" id="AET1Gv20819400.9"/>
    </source>
</evidence>
<dbReference type="Proteomes" id="UP000015105">
    <property type="component" value="Chromosome 1D"/>
</dbReference>
<feature type="signal peptide" evidence="1">
    <location>
        <begin position="1"/>
        <end position="21"/>
    </location>
</feature>
<keyword evidence="3" id="KW-1185">Reference proteome</keyword>
<dbReference type="EnsemblPlants" id="AET1Gv20819400.9">
    <property type="protein sequence ID" value="AET1Gv20819400.9"/>
    <property type="gene ID" value="AET1Gv20819400"/>
</dbReference>